<dbReference type="GO" id="GO:0016020">
    <property type="term" value="C:membrane"/>
    <property type="evidence" value="ECO:0007669"/>
    <property type="project" value="UniProtKB-SubCell"/>
</dbReference>
<evidence type="ECO:0000259" key="6">
    <source>
        <dbReference type="Pfam" id="PF01490"/>
    </source>
</evidence>
<gene>
    <name evidence="7" type="ORF">TTEB3V08_LOCUS6213</name>
</gene>
<evidence type="ECO:0000256" key="1">
    <source>
        <dbReference type="ARBA" id="ARBA00004141"/>
    </source>
</evidence>
<evidence type="ECO:0000256" key="2">
    <source>
        <dbReference type="ARBA" id="ARBA00022692"/>
    </source>
</evidence>
<feature type="transmembrane region" description="Helical" evidence="5">
    <location>
        <begin position="366"/>
        <end position="390"/>
    </location>
</feature>
<dbReference type="EMBL" id="OE002138">
    <property type="protein sequence ID" value="CAD7458229.1"/>
    <property type="molecule type" value="Genomic_DNA"/>
</dbReference>
<feature type="transmembrane region" description="Helical" evidence="5">
    <location>
        <begin position="291"/>
        <end position="312"/>
    </location>
</feature>
<dbReference type="PANTHER" id="PTHR22950:SF652">
    <property type="entry name" value="TRANSMEMBRANE AMINO ACID TRANSPORTER FAMILY PROTEIN"/>
    <property type="match status" value="1"/>
</dbReference>
<evidence type="ECO:0000256" key="3">
    <source>
        <dbReference type="ARBA" id="ARBA00022989"/>
    </source>
</evidence>
<sequence>MGSGKQKTNGPEYDNNELILTTALSTSSNEDIGTGSNKLAVIFLIINAALGAGLLNFPQAFDQAGGIITALSVQAVNCPLALLWIYKSAEKQAQNSYGVTLQALSQSQDFCLINANCSAKVQHFSTSSALPEMFSTGEPIKSQTQPSQIISHAHFTTHALYSQKQADSLVGRCEEICNNPLIESLLLFWIVAALIILAYCSDQAGATTLQEVLEWAWGRKGLWTGSLAVALYCFGTCITFLIIIGDQYDRILSSLHGSDFCHYWYMNRSFTIAISSTLLILPFCYSRRIDFLKYASSLGVVEVMYVVFLIVYEKYSGEFIPGPVKTSPDHWTDVFLVIPVICFGYQCHVSVIPIYSCLKERNLCNFTFCVSWAIVVCAMAYTLAGVYGYLTFGSNVSSDILESYDSSKPVVIAGIIAIAVKTYTTYPILLFCGREAVANLWCNLVDSSGVDVALNERRRRIIIASSWFILTLVLTIFSPDIGSVIDLLGSLAAIFIFVFPGRVVLVLATVDMKAVLESWLSVLGVLFHIVSCRQAC</sequence>
<feature type="transmembrane region" description="Helical" evidence="5">
    <location>
        <begin position="221"/>
        <end position="244"/>
    </location>
</feature>
<feature type="transmembrane region" description="Helical" evidence="5">
    <location>
        <begin position="264"/>
        <end position="284"/>
    </location>
</feature>
<dbReference type="PANTHER" id="PTHR22950">
    <property type="entry name" value="AMINO ACID TRANSPORTER"/>
    <property type="match status" value="1"/>
</dbReference>
<feature type="transmembrane region" description="Helical" evidence="5">
    <location>
        <begin position="181"/>
        <end position="200"/>
    </location>
</feature>
<protein>
    <recommendedName>
        <fullName evidence="6">Amino acid transporter transmembrane domain-containing protein</fullName>
    </recommendedName>
</protein>
<evidence type="ECO:0000256" key="4">
    <source>
        <dbReference type="ARBA" id="ARBA00023136"/>
    </source>
</evidence>
<feature type="transmembrane region" description="Helical" evidence="5">
    <location>
        <begin position="487"/>
        <end position="510"/>
    </location>
</feature>
<keyword evidence="2 5" id="KW-0812">Transmembrane</keyword>
<name>A0A7R9IGY6_9NEOP</name>
<feature type="transmembrane region" description="Helical" evidence="5">
    <location>
        <begin position="64"/>
        <end position="86"/>
    </location>
</feature>
<comment type="subcellular location">
    <subcellularLocation>
        <location evidence="1">Membrane</location>
        <topology evidence="1">Multi-pass membrane protein</topology>
    </subcellularLocation>
</comment>
<keyword evidence="3 5" id="KW-1133">Transmembrane helix</keyword>
<organism evidence="7">
    <name type="scientific">Timema tahoe</name>
    <dbReference type="NCBI Taxonomy" id="61484"/>
    <lineage>
        <taxon>Eukaryota</taxon>
        <taxon>Metazoa</taxon>
        <taxon>Ecdysozoa</taxon>
        <taxon>Arthropoda</taxon>
        <taxon>Hexapoda</taxon>
        <taxon>Insecta</taxon>
        <taxon>Pterygota</taxon>
        <taxon>Neoptera</taxon>
        <taxon>Polyneoptera</taxon>
        <taxon>Phasmatodea</taxon>
        <taxon>Timematodea</taxon>
        <taxon>Timematoidea</taxon>
        <taxon>Timematidae</taxon>
        <taxon>Timema</taxon>
    </lineage>
</organism>
<feature type="transmembrane region" description="Helical" evidence="5">
    <location>
        <begin position="39"/>
        <end position="57"/>
    </location>
</feature>
<proteinExistence type="predicted"/>
<dbReference type="GO" id="GO:0015179">
    <property type="term" value="F:L-amino acid transmembrane transporter activity"/>
    <property type="evidence" value="ECO:0007669"/>
    <property type="project" value="TreeGrafter"/>
</dbReference>
<evidence type="ECO:0000256" key="5">
    <source>
        <dbReference type="SAM" id="Phobius"/>
    </source>
</evidence>
<dbReference type="AlphaFoldDB" id="A0A7R9IGY6"/>
<keyword evidence="4 5" id="KW-0472">Membrane</keyword>
<accession>A0A7R9IGY6</accession>
<feature type="transmembrane region" description="Helical" evidence="5">
    <location>
        <begin position="410"/>
        <end position="431"/>
    </location>
</feature>
<reference evidence="7" key="1">
    <citation type="submission" date="2020-11" db="EMBL/GenBank/DDBJ databases">
        <authorList>
            <person name="Tran Van P."/>
        </authorList>
    </citation>
    <scope>NUCLEOTIDE SEQUENCE</scope>
</reference>
<feature type="transmembrane region" description="Helical" evidence="5">
    <location>
        <begin position="461"/>
        <end position="481"/>
    </location>
</feature>
<dbReference type="InterPro" id="IPR013057">
    <property type="entry name" value="AA_transpt_TM"/>
</dbReference>
<feature type="transmembrane region" description="Helical" evidence="5">
    <location>
        <begin position="332"/>
        <end position="354"/>
    </location>
</feature>
<dbReference type="Pfam" id="PF01490">
    <property type="entry name" value="Aa_trans"/>
    <property type="match status" value="1"/>
</dbReference>
<evidence type="ECO:0000313" key="7">
    <source>
        <dbReference type="EMBL" id="CAD7458229.1"/>
    </source>
</evidence>
<feature type="domain" description="Amino acid transporter transmembrane" evidence="6">
    <location>
        <begin position="194"/>
        <end position="531"/>
    </location>
</feature>